<dbReference type="RefSeq" id="WP_147090135.1">
    <property type="nucleotide sequence ID" value="NZ_BAABJD010000006.1"/>
</dbReference>
<dbReference type="SUPFAM" id="SSF53756">
    <property type="entry name" value="UDP-Glycosyltransferase/glycogen phosphorylase"/>
    <property type="match status" value="1"/>
</dbReference>
<dbReference type="AlphaFoldDB" id="A0A5B8S441"/>
<name>A0A5B8S441_9SPHN</name>
<reference evidence="2 3" key="1">
    <citation type="journal article" date="2013" name="J. Microbiol. Biotechnol.">
        <title>Novosphingobium ginsenosidimutans sp. nov., with the ability to convert ginsenoside.</title>
        <authorList>
            <person name="Kim J.K."/>
            <person name="He D."/>
            <person name="Liu Q.M."/>
            <person name="Park H.Y."/>
            <person name="Jung M.S."/>
            <person name="Yoon M.H."/>
            <person name="Kim S.C."/>
            <person name="Im W.T."/>
        </authorList>
    </citation>
    <scope>NUCLEOTIDE SEQUENCE [LARGE SCALE GENOMIC DNA]</scope>
    <source>
        <strain evidence="2 3">FW-6</strain>
    </source>
</reference>
<dbReference type="OrthoDB" id="9790710at2"/>
<evidence type="ECO:0000259" key="1">
    <source>
        <dbReference type="Pfam" id="PF13579"/>
    </source>
</evidence>
<evidence type="ECO:0000313" key="3">
    <source>
        <dbReference type="Proteomes" id="UP000321172"/>
    </source>
</evidence>
<dbReference type="GO" id="GO:0016757">
    <property type="term" value="F:glycosyltransferase activity"/>
    <property type="evidence" value="ECO:0007669"/>
    <property type="project" value="UniProtKB-ARBA"/>
</dbReference>
<sequence>MATVQLLSGQRIGLLTASASRLGGGVFEAVVIQSDLIRRLGGEPVVVALADRFSAEDRPRFGASEVIHVPLRGPAQIGFAPTLVDALLTARLDCLHLHGIWMYPSHAARRWREKTGRASLISPHGMLDPWITARGRWKKALARHGYERAGWRAASAFHALTRREAADIARESGRHDSLIIANAGPPISVSITQARAPRLLYLGRIHPKKNLAPLIAAWRDLAAADALPADARLTLAGWGEPGDVAALEAMLRDAPPSVRFVGPCFGADKARALAESRFLVLPSLSEGLPMTLLEAWAAGTPTLQSSECNLPEGITAGAAIDCGVEPASIKAALARALAMPDGEWLTMAQAAQGLVSGPFSGERVAQQWGEAYARLIAEPGSPR</sequence>
<dbReference type="EMBL" id="CP042345">
    <property type="protein sequence ID" value="QEA16103.1"/>
    <property type="molecule type" value="Genomic_DNA"/>
</dbReference>
<evidence type="ECO:0000313" key="2">
    <source>
        <dbReference type="EMBL" id="QEA16103.1"/>
    </source>
</evidence>
<feature type="domain" description="Glycosyltransferase subfamily 4-like N-terminal" evidence="1">
    <location>
        <begin position="38"/>
        <end position="174"/>
    </location>
</feature>
<dbReference type="Proteomes" id="UP000321172">
    <property type="component" value="Chromosome"/>
</dbReference>
<dbReference type="PANTHER" id="PTHR12526">
    <property type="entry name" value="GLYCOSYLTRANSFERASE"/>
    <property type="match status" value="1"/>
</dbReference>
<dbReference type="Pfam" id="PF13579">
    <property type="entry name" value="Glyco_trans_4_4"/>
    <property type="match status" value="1"/>
</dbReference>
<organism evidence="2 3">
    <name type="scientific">Novosphingobium ginsenosidimutans</name>
    <dbReference type="NCBI Taxonomy" id="1176536"/>
    <lineage>
        <taxon>Bacteria</taxon>
        <taxon>Pseudomonadati</taxon>
        <taxon>Pseudomonadota</taxon>
        <taxon>Alphaproteobacteria</taxon>
        <taxon>Sphingomonadales</taxon>
        <taxon>Sphingomonadaceae</taxon>
        <taxon>Novosphingobium</taxon>
    </lineage>
</organism>
<dbReference type="InterPro" id="IPR028098">
    <property type="entry name" value="Glyco_trans_4-like_N"/>
</dbReference>
<gene>
    <name evidence="2" type="ORF">FRF71_08115</name>
</gene>
<dbReference type="KEGG" id="ngf:FRF71_08115"/>
<proteinExistence type="predicted"/>
<dbReference type="PANTHER" id="PTHR12526:SF637">
    <property type="entry name" value="GLYCOSYLTRANSFERASE EPSF-RELATED"/>
    <property type="match status" value="1"/>
</dbReference>
<protein>
    <submittedName>
        <fullName evidence="2">Glycosyltransferase</fullName>
    </submittedName>
</protein>
<accession>A0A5B8S441</accession>
<dbReference type="Gene3D" id="3.40.50.2000">
    <property type="entry name" value="Glycogen Phosphorylase B"/>
    <property type="match status" value="2"/>
</dbReference>
<keyword evidence="3" id="KW-1185">Reference proteome</keyword>
<dbReference type="Pfam" id="PF13692">
    <property type="entry name" value="Glyco_trans_1_4"/>
    <property type="match status" value="1"/>
</dbReference>
<keyword evidence="2" id="KW-0808">Transferase</keyword>